<evidence type="ECO:0000256" key="2">
    <source>
        <dbReference type="ARBA" id="ARBA00023125"/>
    </source>
</evidence>
<evidence type="ECO:0000313" key="5">
    <source>
        <dbReference type="EMBL" id="TBO56130.1"/>
    </source>
</evidence>
<dbReference type="InterPro" id="IPR036388">
    <property type="entry name" value="WH-like_DNA-bd_sf"/>
</dbReference>
<dbReference type="SUPFAM" id="SSF46785">
    <property type="entry name" value="Winged helix' DNA-binding domain"/>
    <property type="match status" value="1"/>
</dbReference>
<keyword evidence="3" id="KW-0804">Transcription</keyword>
<reference evidence="5 6" key="1">
    <citation type="submission" date="2019-02" db="EMBL/GenBank/DDBJ databases">
        <title>Draft Genome Sequence of Streptomyces sp. AM-2504, identified by 16S rRNA comparative analysis as a Streptomyces Kasugaensis strain.</title>
        <authorList>
            <person name="Napolioni V."/>
            <person name="Giuliodori A.M."/>
            <person name="Spurio R."/>
            <person name="Fabbretti A."/>
        </authorList>
    </citation>
    <scope>NUCLEOTIDE SEQUENCE [LARGE SCALE GENOMIC DNA]</scope>
    <source>
        <strain evidence="5 6">AM-2504</strain>
    </source>
</reference>
<accession>A0A4Q9HPV8</accession>
<dbReference type="GeneID" id="97372859"/>
<dbReference type="InterPro" id="IPR011991">
    <property type="entry name" value="ArsR-like_HTH"/>
</dbReference>
<sequence length="110" mass="12524">MPDAEGHPEPQEMELRTVLHALSDRRRYEVVSRLTREPEGAERHCTSFGLPVSKSTRSHHFRVLREAGLIRQTDRGNSRMATLRTTDLEARFPGLIDLIRNNPAELPGLV</sequence>
<dbReference type="GO" id="GO:0003677">
    <property type="term" value="F:DNA binding"/>
    <property type="evidence" value="ECO:0007669"/>
    <property type="project" value="UniProtKB-KW"/>
</dbReference>
<comment type="caution">
    <text evidence="5">The sequence shown here is derived from an EMBL/GenBank/DDBJ whole genome shotgun (WGS) entry which is preliminary data.</text>
</comment>
<name>A0A4Q9HPV8_STRKA</name>
<gene>
    <name evidence="5" type="ORF">EYS09_29535</name>
</gene>
<dbReference type="RefSeq" id="WP_052854073.1">
    <property type="nucleotide sequence ID" value="NZ_NDXL01000001.1"/>
</dbReference>
<dbReference type="InterPro" id="IPR001845">
    <property type="entry name" value="HTH_ArsR_DNA-bd_dom"/>
</dbReference>
<dbReference type="GO" id="GO:0003700">
    <property type="term" value="F:DNA-binding transcription factor activity"/>
    <property type="evidence" value="ECO:0007669"/>
    <property type="project" value="InterPro"/>
</dbReference>
<dbReference type="PROSITE" id="PS50987">
    <property type="entry name" value="HTH_ARSR_2"/>
    <property type="match status" value="1"/>
</dbReference>
<dbReference type="PRINTS" id="PR00778">
    <property type="entry name" value="HTHARSR"/>
</dbReference>
<dbReference type="Gene3D" id="1.10.10.10">
    <property type="entry name" value="Winged helix-like DNA-binding domain superfamily/Winged helix DNA-binding domain"/>
    <property type="match status" value="1"/>
</dbReference>
<dbReference type="Pfam" id="PF01022">
    <property type="entry name" value="HTH_5"/>
    <property type="match status" value="1"/>
</dbReference>
<dbReference type="AlphaFoldDB" id="A0A4Q9HPV8"/>
<evidence type="ECO:0000256" key="1">
    <source>
        <dbReference type="ARBA" id="ARBA00023015"/>
    </source>
</evidence>
<dbReference type="InterPro" id="IPR051081">
    <property type="entry name" value="HTH_MetalResp_TranReg"/>
</dbReference>
<evidence type="ECO:0000256" key="3">
    <source>
        <dbReference type="ARBA" id="ARBA00023163"/>
    </source>
</evidence>
<dbReference type="InterPro" id="IPR036390">
    <property type="entry name" value="WH_DNA-bd_sf"/>
</dbReference>
<feature type="domain" description="HTH arsR-type" evidence="4">
    <location>
        <begin position="7"/>
        <end position="103"/>
    </location>
</feature>
<organism evidence="5 6">
    <name type="scientific">Streptomyces kasugaensis</name>
    <dbReference type="NCBI Taxonomy" id="1946"/>
    <lineage>
        <taxon>Bacteria</taxon>
        <taxon>Bacillati</taxon>
        <taxon>Actinomycetota</taxon>
        <taxon>Actinomycetes</taxon>
        <taxon>Kitasatosporales</taxon>
        <taxon>Streptomycetaceae</taxon>
        <taxon>Streptomyces</taxon>
    </lineage>
</organism>
<keyword evidence="1" id="KW-0805">Transcription regulation</keyword>
<dbReference type="Proteomes" id="UP000292452">
    <property type="component" value="Unassembled WGS sequence"/>
</dbReference>
<evidence type="ECO:0000259" key="4">
    <source>
        <dbReference type="PROSITE" id="PS50987"/>
    </source>
</evidence>
<dbReference type="EMBL" id="SIXH01000383">
    <property type="protein sequence ID" value="TBO56130.1"/>
    <property type="molecule type" value="Genomic_DNA"/>
</dbReference>
<keyword evidence="2" id="KW-0238">DNA-binding</keyword>
<protein>
    <submittedName>
        <fullName evidence="5">ArsR family transcriptional regulator</fullName>
    </submittedName>
</protein>
<dbReference type="PANTHER" id="PTHR33154:SF12">
    <property type="entry name" value="TRANSCRIPTIONAL REGULATORY PROTEIN"/>
    <property type="match status" value="1"/>
</dbReference>
<dbReference type="CDD" id="cd00090">
    <property type="entry name" value="HTH_ARSR"/>
    <property type="match status" value="1"/>
</dbReference>
<dbReference type="SMART" id="SM00418">
    <property type="entry name" value="HTH_ARSR"/>
    <property type="match status" value="1"/>
</dbReference>
<keyword evidence="6" id="KW-1185">Reference proteome</keyword>
<dbReference type="OrthoDB" id="4471357at2"/>
<evidence type="ECO:0000313" key="6">
    <source>
        <dbReference type="Proteomes" id="UP000292452"/>
    </source>
</evidence>
<dbReference type="PANTHER" id="PTHR33154">
    <property type="entry name" value="TRANSCRIPTIONAL REGULATOR, ARSR FAMILY"/>
    <property type="match status" value="1"/>
</dbReference>
<proteinExistence type="predicted"/>